<dbReference type="SUPFAM" id="SSF46785">
    <property type="entry name" value="Winged helix' DNA-binding domain"/>
    <property type="match status" value="2"/>
</dbReference>
<dbReference type="GO" id="GO:0005737">
    <property type="term" value="C:cytoplasm"/>
    <property type="evidence" value="ECO:0007669"/>
    <property type="project" value="UniProtKB-SubCell"/>
</dbReference>
<keyword evidence="7" id="KW-1185">Reference proteome</keyword>
<evidence type="ECO:0000256" key="2">
    <source>
        <dbReference type="ARBA" id="ARBA00022618"/>
    </source>
</evidence>
<comment type="subunit">
    <text evidence="5">Homodimer. Homodimerization may be required to stabilize the binding of ScpA to the Smc head domains. Component of a cohesin-like complex composed of ScpA, ScpB and the Smc homodimer, in which ScpA and ScpB bind to the head domain of Smc. The presence of the three proteins is required for the association of the complex with DNA.</text>
</comment>
<dbReference type="GO" id="GO:0051304">
    <property type="term" value="P:chromosome separation"/>
    <property type="evidence" value="ECO:0007669"/>
    <property type="project" value="InterPro"/>
</dbReference>
<dbReference type="PANTHER" id="PTHR34298">
    <property type="entry name" value="SEGREGATION AND CONDENSATION PROTEIN B"/>
    <property type="match status" value="1"/>
</dbReference>
<sequence>MDYKEVKSIIEGLLFMAGSEGLEARQIAEVIGTDADEAADLCHDLAADYRRDGRGLQIVEVAGVFQMTTLPEHAPYFEKLAYQPQQSTLSQAALETLSIIAYKQPITRSDIEEIRGVKSEKAINNLLGKKLIAEVGRAEGPGRPILFGTTREFLEYFGLRDLSELPPPPAFIPQDAFSEEERLLFDQRSIFSFEQGGEEDD</sequence>
<organism evidence="6 7">
    <name type="scientific">Effusibacillus lacus</name>
    <dbReference type="NCBI Taxonomy" id="1348429"/>
    <lineage>
        <taxon>Bacteria</taxon>
        <taxon>Bacillati</taxon>
        <taxon>Bacillota</taxon>
        <taxon>Bacilli</taxon>
        <taxon>Bacillales</taxon>
        <taxon>Alicyclobacillaceae</taxon>
        <taxon>Effusibacillus</taxon>
    </lineage>
</organism>
<dbReference type="EMBL" id="BDUF01000109">
    <property type="protein sequence ID" value="GAX91843.1"/>
    <property type="molecule type" value="Genomic_DNA"/>
</dbReference>
<dbReference type="Proteomes" id="UP000217785">
    <property type="component" value="Unassembled WGS sequence"/>
</dbReference>
<keyword evidence="4 5" id="KW-0131">Cell cycle</keyword>
<evidence type="ECO:0000313" key="7">
    <source>
        <dbReference type="Proteomes" id="UP000217785"/>
    </source>
</evidence>
<dbReference type="HAMAP" id="MF_01804">
    <property type="entry name" value="ScpB"/>
    <property type="match status" value="1"/>
</dbReference>
<comment type="similarity">
    <text evidence="5">Belongs to the ScpB family.</text>
</comment>
<dbReference type="AlphaFoldDB" id="A0A292YSU9"/>
<dbReference type="PIRSF" id="PIRSF019345">
    <property type="entry name" value="ScpB"/>
    <property type="match status" value="1"/>
</dbReference>
<dbReference type="RefSeq" id="WP_096184006.1">
    <property type="nucleotide sequence ID" value="NZ_BDUF01000109.1"/>
</dbReference>
<dbReference type="Gene3D" id="1.10.10.10">
    <property type="entry name" value="Winged helix-like DNA-binding domain superfamily/Winged helix DNA-binding domain"/>
    <property type="match status" value="2"/>
</dbReference>
<comment type="subcellular location">
    <subcellularLocation>
        <location evidence="5">Cytoplasm</location>
    </subcellularLocation>
    <text evidence="5">Associated with two foci at the outer edges of the nucleoid region in young cells, and at four foci within both cell halves in older cells.</text>
</comment>
<keyword evidence="3 5" id="KW-0159">Chromosome partition</keyword>
<protein>
    <recommendedName>
        <fullName evidence="5">Segregation and condensation protein B</fullName>
    </recommendedName>
</protein>
<dbReference type="InterPro" id="IPR005234">
    <property type="entry name" value="ScpB_csome_segregation"/>
</dbReference>
<dbReference type="InterPro" id="IPR036390">
    <property type="entry name" value="WH_DNA-bd_sf"/>
</dbReference>
<reference evidence="7" key="1">
    <citation type="submission" date="2017-07" db="EMBL/GenBank/DDBJ databases">
        <title>Draft genome sequence of Effusibacillus lacus strain skLN1.</title>
        <authorList>
            <person name="Watanabe M."/>
            <person name="Kojima H."/>
            <person name="Fukui M."/>
        </authorList>
    </citation>
    <scope>NUCLEOTIDE SEQUENCE [LARGE SCALE GENOMIC DNA]</scope>
    <source>
        <strain evidence="7">skLN1</strain>
    </source>
</reference>
<evidence type="ECO:0000256" key="1">
    <source>
        <dbReference type="ARBA" id="ARBA00022490"/>
    </source>
</evidence>
<evidence type="ECO:0000313" key="6">
    <source>
        <dbReference type="EMBL" id="GAX91843.1"/>
    </source>
</evidence>
<name>A0A292YSU9_9BACL</name>
<dbReference type="InterPro" id="IPR036388">
    <property type="entry name" value="WH-like_DNA-bd_sf"/>
</dbReference>
<dbReference type="OrthoDB" id="9806226at2"/>
<dbReference type="GO" id="GO:0006260">
    <property type="term" value="P:DNA replication"/>
    <property type="evidence" value="ECO:0007669"/>
    <property type="project" value="UniProtKB-UniRule"/>
</dbReference>
<keyword evidence="1 5" id="KW-0963">Cytoplasm</keyword>
<keyword evidence="2 5" id="KW-0132">Cell division</keyword>
<accession>A0A292YSU9</accession>
<comment type="caution">
    <text evidence="6">The sequence shown here is derived from an EMBL/GenBank/DDBJ whole genome shotgun (WGS) entry which is preliminary data.</text>
</comment>
<proteinExistence type="inferred from homology"/>
<evidence type="ECO:0000256" key="5">
    <source>
        <dbReference type="HAMAP-Rule" id="MF_01804"/>
    </source>
</evidence>
<dbReference type="PANTHER" id="PTHR34298:SF2">
    <property type="entry name" value="SEGREGATION AND CONDENSATION PROTEIN B"/>
    <property type="match status" value="1"/>
</dbReference>
<evidence type="ECO:0000256" key="4">
    <source>
        <dbReference type="ARBA" id="ARBA00023306"/>
    </source>
</evidence>
<dbReference type="GO" id="GO:0051301">
    <property type="term" value="P:cell division"/>
    <property type="evidence" value="ECO:0007669"/>
    <property type="project" value="UniProtKB-KW"/>
</dbReference>
<gene>
    <name evidence="5" type="primary">scpB</name>
    <name evidence="6" type="ORF">EFBL_3534</name>
</gene>
<dbReference type="NCBIfam" id="TIGR00281">
    <property type="entry name" value="SMC-Scp complex subunit ScpB"/>
    <property type="match status" value="1"/>
</dbReference>
<comment type="function">
    <text evidence="5">Participates in chromosomal partition during cell division. May act via the formation of a condensin-like complex containing Smc and ScpA that pull DNA away from mid-cell into both cell halves.</text>
</comment>
<dbReference type="Pfam" id="PF04079">
    <property type="entry name" value="SMC_ScpB"/>
    <property type="match status" value="1"/>
</dbReference>
<evidence type="ECO:0000256" key="3">
    <source>
        <dbReference type="ARBA" id="ARBA00022829"/>
    </source>
</evidence>